<feature type="chain" id="PRO_5019529277" evidence="1">
    <location>
        <begin position="21"/>
        <end position="315"/>
    </location>
</feature>
<accession>A0A444W631</accession>
<keyword evidence="3" id="KW-1185">Reference proteome</keyword>
<organism evidence="2 3">
    <name type="scientific">Flavobacterium beibuense</name>
    <dbReference type="NCBI Taxonomy" id="657326"/>
    <lineage>
        <taxon>Bacteria</taxon>
        <taxon>Pseudomonadati</taxon>
        <taxon>Bacteroidota</taxon>
        <taxon>Flavobacteriia</taxon>
        <taxon>Flavobacteriales</taxon>
        <taxon>Flavobacteriaceae</taxon>
        <taxon>Flavobacterium</taxon>
    </lineage>
</organism>
<protein>
    <submittedName>
        <fullName evidence="2">DUF3078 domain containing protein</fullName>
    </submittedName>
</protein>
<gene>
    <name evidence="2" type="ORF">NU09_3072</name>
</gene>
<sequence length="315" mass="35530">MRIKAVLAVLFIIISTKATSQVIITTTLPDTISHWENTNRVGLDINQVAFINWSVGGNNAISGVIKGEFDKNYTRKNVNWANELILRYGLNSQEGQEVRKTEDKIQLTSTFGYRKDTVSNWYYSAKFNFNTQFANGYAYPNTDDEISGPFSPAYIFLGVGSEYKRKDLGLTVYMSPLTNKTTLVLNQTLANKGAFGVDKAVYDDLGNLVRSGKNSRTEIGMLLTAQLKRQIFKNIMMDQRISLYSDYINKFGNIDVDWQLQLDMTVNEYVKANIGTQLIYDNDIKSTKEVDGEVVTMGPKIQLKQMLGVGLSYTF</sequence>
<comment type="caution">
    <text evidence="2">The sequence shown here is derived from an EMBL/GenBank/DDBJ whole genome shotgun (WGS) entry which is preliminary data.</text>
</comment>
<evidence type="ECO:0000313" key="2">
    <source>
        <dbReference type="EMBL" id="RYJ41329.1"/>
    </source>
</evidence>
<proteinExistence type="predicted"/>
<dbReference type="Pfam" id="PF11276">
    <property type="entry name" value="DUF3078"/>
    <property type="match status" value="1"/>
</dbReference>
<dbReference type="OrthoDB" id="1495718at2"/>
<dbReference type="RefSeq" id="WP_129752154.1">
    <property type="nucleotide sequence ID" value="NZ_JUIW01000011.1"/>
</dbReference>
<keyword evidence="1" id="KW-0732">Signal</keyword>
<feature type="signal peptide" evidence="1">
    <location>
        <begin position="1"/>
        <end position="20"/>
    </location>
</feature>
<evidence type="ECO:0000256" key="1">
    <source>
        <dbReference type="SAM" id="SignalP"/>
    </source>
</evidence>
<evidence type="ECO:0000313" key="3">
    <source>
        <dbReference type="Proteomes" id="UP000289775"/>
    </source>
</evidence>
<name>A0A444W631_9FLAO</name>
<dbReference type="Proteomes" id="UP000289775">
    <property type="component" value="Unassembled WGS sequence"/>
</dbReference>
<dbReference type="InterPro" id="IPR021428">
    <property type="entry name" value="DUF3078"/>
</dbReference>
<reference evidence="2 3" key="1">
    <citation type="submission" date="2014-12" db="EMBL/GenBank/DDBJ databases">
        <title>Genome sequence of Flavobacterium beibuense RSKm HC5.</title>
        <authorList>
            <person name="Kim J.F."/>
            <person name="Song J.Y."/>
            <person name="Kwak M.-J."/>
            <person name="Lee S.-W."/>
        </authorList>
    </citation>
    <scope>NUCLEOTIDE SEQUENCE [LARGE SCALE GENOMIC DNA]</scope>
    <source>
        <strain evidence="2 3">RSKm HC5</strain>
    </source>
</reference>
<dbReference type="AlphaFoldDB" id="A0A444W631"/>
<dbReference type="EMBL" id="JUIW01000011">
    <property type="protein sequence ID" value="RYJ41329.1"/>
    <property type="molecule type" value="Genomic_DNA"/>
</dbReference>